<comment type="cofactor">
    <cofactor evidence="1">
        <name>Mg(2+)</name>
        <dbReference type="ChEBI" id="CHEBI:18420"/>
    </cofactor>
</comment>
<dbReference type="EMBL" id="JAHHHV010000074">
    <property type="protein sequence ID" value="MBW4467237.1"/>
    <property type="molecule type" value="Genomic_DNA"/>
</dbReference>
<organism evidence="4 5">
    <name type="scientific">Pegethrix bostrychoides GSE-TBD4-15B</name>
    <dbReference type="NCBI Taxonomy" id="2839662"/>
    <lineage>
        <taxon>Bacteria</taxon>
        <taxon>Bacillati</taxon>
        <taxon>Cyanobacteriota</taxon>
        <taxon>Cyanophyceae</taxon>
        <taxon>Oculatellales</taxon>
        <taxon>Oculatellaceae</taxon>
        <taxon>Pegethrix</taxon>
    </lineage>
</organism>
<evidence type="ECO:0000256" key="2">
    <source>
        <dbReference type="ARBA" id="ARBA00022801"/>
    </source>
</evidence>
<gene>
    <name evidence="4" type="ORF">KME07_17565</name>
</gene>
<dbReference type="AlphaFoldDB" id="A0A951U786"/>
<dbReference type="GO" id="GO:0016787">
    <property type="term" value="F:hydrolase activity"/>
    <property type="evidence" value="ECO:0007669"/>
    <property type="project" value="UniProtKB-KW"/>
</dbReference>
<dbReference type="SUPFAM" id="SSF55811">
    <property type="entry name" value="Nudix"/>
    <property type="match status" value="1"/>
</dbReference>
<reference evidence="4" key="2">
    <citation type="journal article" date="2022" name="Microbiol. Resour. Announc.">
        <title>Metagenome Sequencing to Explore Phylogenomics of Terrestrial Cyanobacteria.</title>
        <authorList>
            <person name="Ward R.D."/>
            <person name="Stajich J.E."/>
            <person name="Johansen J.R."/>
            <person name="Huntemann M."/>
            <person name="Clum A."/>
            <person name="Foster B."/>
            <person name="Foster B."/>
            <person name="Roux S."/>
            <person name="Palaniappan K."/>
            <person name="Varghese N."/>
            <person name="Mukherjee S."/>
            <person name="Reddy T.B.K."/>
            <person name="Daum C."/>
            <person name="Copeland A."/>
            <person name="Chen I.A."/>
            <person name="Ivanova N.N."/>
            <person name="Kyrpides N.C."/>
            <person name="Shapiro N."/>
            <person name="Eloe-Fadrosh E.A."/>
            <person name="Pietrasiak N."/>
        </authorList>
    </citation>
    <scope>NUCLEOTIDE SEQUENCE</scope>
    <source>
        <strain evidence="4">GSE-TBD4-15B</strain>
    </source>
</reference>
<dbReference type="InterPro" id="IPR000086">
    <property type="entry name" value="NUDIX_hydrolase_dom"/>
</dbReference>
<sequence length="158" mass="17984">MRHRIRAAALMTQGDSILLVCHKTPETGSLWWIPPGGKLESFDQTIFDCARREVFEETGLSATCSRIAYIRECRDLKLGVQHLELFLVADSYTGEITLAHQPPTEPDADMIQESRWVTRAELPSLLVYPEILQQDFWDDLATGFPETKYLGSHDFNSI</sequence>
<comment type="caution">
    <text evidence="4">The sequence shown here is derived from an EMBL/GenBank/DDBJ whole genome shotgun (WGS) entry which is preliminary data.</text>
</comment>
<name>A0A951U786_9CYAN</name>
<evidence type="ECO:0000313" key="5">
    <source>
        <dbReference type="Proteomes" id="UP000707356"/>
    </source>
</evidence>
<reference evidence="4" key="1">
    <citation type="submission" date="2021-05" db="EMBL/GenBank/DDBJ databases">
        <authorList>
            <person name="Pietrasiak N."/>
            <person name="Ward R."/>
            <person name="Stajich J.E."/>
            <person name="Kurbessoian T."/>
        </authorList>
    </citation>
    <scope>NUCLEOTIDE SEQUENCE</scope>
    <source>
        <strain evidence="4">GSE-TBD4-15B</strain>
    </source>
</reference>
<accession>A0A951U786</accession>
<evidence type="ECO:0000256" key="1">
    <source>
        <dbReference type="ARBA" id="ARBA00001946"/>
    </source>
</evidence>
<feature type="domain" description="Nudix hydrolase" evidence="3">
    <location>
        <begin position="1"/>
        <end position="139"/>
    </location>
</feature>
<dbReference type="Pfam" id="PF00293">
    <property type="entry name" value="NUDIX"/>
    <property type="match status" value="1"/>
</dbReference>
<evidence type="ECO:0000259" key="3">
    <source>
        <dbReference type="PROSITE" id="PS51462"/>
    </source>
</evidence>
<proteinExistence type="predicted"/>
<evidence type="ECO:0000313" key="4">
    <source>
        <dbReference type="EMBL" id="MBW4467237.1"/>
    </source>
</evidence>
<dbReference type="Proteomes" id="UP000707356">
    <property type="component" value="Unassembled WGS sequence"/>
</dbReference>
<protein>
    <submittedName>
        <fullName evidence="4">NUDIX hydrolase</fullName>
    </submittedName>
</protein>
<dbReference type="Gene3D" id="3.90.79.10">
    <property type="entry name" value="Nucleoside Triphosphate Pyrophosphohydrolase"/>
    <property type="match status" value="1"/>
</dbReference>
<dbReference type="InterPro" id="IPR015797">
    <property type="entry name" value="NUDIX_hydrolase-like_dom_sf"/>
</dbReference>
<dbReference type="PANTHER" id="PTHR43046:SF16">
    <property type="entry name" value="ADP-RIBOSE PYROPHOSPHATASE YJHB-RELATED"/>
    <property type="match status" value="1"/>
</dbReference>
<keyword evidence="2 4" id="KW-0378">Hydrolase</keyword>
<dbReference type="PROSITE" id="PS51462">
    <property type="entry name" value="NUDIX"/>
    <property type="match status" value="1"/>
</dbReference>
<dbReference type="PANTHER" id="PTHR43046">
    <property type="entry name" value="GDP-MANNOSE MANNOSYL HYDROLASE"/>
    <property type="match status" value="1"/>
</dbReference>